<evidence type="ECO:0000256" key="7">
    <source>
        <dbReference type="ARBA" id="ARBA00076317"/>
    </source>
</evidence>
<evidence type="ECO:0000259" key="12">
    <source>
        <dbReference type="PROSITE" id="PS50127"/>
    </source>
</evidence>
<evidence type="ECO:0000313" key="14">
    <source>
        <dbReference type="RefSeq" id="XP_018324945.1"/>
    </source>
</evidence>
<dbReference type="Proteomes" id="UP000192223">
    <property type="component" value="Unplaced"/>
</dbReference>
<organism evidence="13 14">
    <name type="scientific">Agrilus planipennis</name>
    <name type="common">Emerald ash borer</name>
    <name type="synonym">Agrilus marcopoli</name>
    <dbReference type="NCBI Taxonomy" id="224129"/>
    <lineage>
        <taxon>Eukaryota</taxon>
        <taxon>Metazoa</taxon>
        <taxon>Ecdysozoa</taxon>
        <taxon>Arthropoda</taxon>
        <taxon>Hexapoda</taxon>
        <taxon>Insecta</taxon>
        <taxon>Pterygota</taxon>
        <taxon>Neoptera</taxon>
        <taxon>Endopterygota</taxon>
        <taxon>Coleoptera</taxon>
        <taxon>Polyphaga</taxon>
        <taxon>Elateriformia</taxon>
        <taxon>Buprestoidea</taxon>
        <taxon>Buprestidae</taxon>
        <taxon>Agrilinae</taxon>
        <taxon>Agrilus</taxon>
    </lineage>
</organism>
<comment type="similarity">
    <text evidence="11">Belongs to the ubiquitin-conjugating enzyme family.</text>
</comment>
<keyword evidence="2" id="KW-0808">Transferase</keyword>
<dbReference type="CDD" id="cd23805">
    <property type="entry name" value="UBCc_UBE2T"/>
    <property type="match status" value="1"/>
</dbReference>
<dbReference type="InterPro" id="IPR000608">
    <property type="entry name" value="UBC"/>
</dbReference>
<protein>
    <recommendedName>
        <fullName evidence="6">Ubiquitin-conjugating enzyme E2 T</fullName>
        <ecNumber evidence="1">2.3.2.23</ecNumber>
    </recommendedName>
    <alternativeName>
        <fullName evidence="7">E2 ubiquitin-conjugating enzyme T</fullName>
    </alternativeName>
    <alternativeName>
        <fullName evidence="9">Ubiquitin carrier protein T</fullName>
    </alternativeName>
    <alternativeName>
        <fullName evidence="8">Ubiquitin-protein ligase T</fullName>
    </alternativeName>
</protein>
<keyword evidence="3 11" id="KW-0547">Nucleotide-binding</keyword>
<dbReference type="SMART" id="SM00212">
    <property type="entry name" value="UBCc"/>
    <property type="match status" value="1"/>
</dbReference>
<keyword evidence="4 11" id="KW-0833">Ubl conjugation pathway</keyword>
<evidence type="ECO:0000256" key="6">
    <source>
        <dbReference type="ARBA" id="ARBA00072440"/>
    </source>
</evidence>
<evidence type="ECO:0000256" key="11">
    <source>
        <dbReference type="RuleBase" id="RU362109"/>
    </source>
</evidence>
<dbReference type="InterPro" id="IPR016135">
    <property type="entry name" value="UBQ-conjugating_enzyme/RWD"/>
</dbReference>
<evidence type="ECO:0000256" key="8">
    <source>
        <dbReference type="ARBA" id="ARBA00077509"/>
    </source>
</evidence>
<evidence type="ECO:0000256" key="9">
    <source>
        <dbReference type="ARBA" id="ARBA00082133"/>
    </source>
</evidence>
<sequence length="168" mass="19206">MSIIFQSNLKKREMQRTQRLTKELAKITQNPPSGISLSPLNDNLDYFQASLVGPNGTPYEQAVFNLEIVIPQNYPFSPPSVKFKTKIYHPNIDDTGRICLDLLKMPPKGCWKPTIGLEGLLIAIRMLLEHPNPEDPLMIEIAEEFKNNYSQFISVAREYSKQYAIKHS</sequence>
<evidence type="ECO:0000256" key="10">
    <source>
        <dbReference type="PROSITE-ProRule" id="PRU10133"/>
    </source>
</evidence>
<evidence type="ECO:0000313" key="13">
    <source>
        <dbReference type="Proteomes" id="UP000192223"/>
    </source>
</evidence>
<dbReference type="GO" id="GO:0061631">
    <property type="term" value="F:ubiquitin conjugating enzyme activity"/>
    <property type="evidence" value="ECO:0007669"/>
    <property type="project" value="UniProtKB-EC"/>
</dbReference>
<accession>A0A1W4WY07</accession>
<reference evidence="14" key="1">
    <citation type="submission" date="2025-08" db="UniProtKB">
        <authorList>
            <consortium name="RefSeq"/>
        </authorList>
    </citation>
    <scope>IDENTIFICATION</scope>
    <source>
        <tissue evidence="14">Entire body</tissue>
    </source>
</reference>
<dbReference type="RefSeq" id="XP_018324945.1">
    <property type="nucleotide sequence ID" value="XM_018469443.2"/>
</dbReference>
<dbReference type="Pfam" id="PF00179">
    <property type="entry name" value="UQ_con"/>
    <property type="match status" value="1"/>
</dbReference>
<dbReference type="KEGG" id="apln:108736856"/>
<dbReference type="OrthoDB" id="9978460at2759"/>
<dbReference type="GeneID" id="108736856"/>
<proteinExistence type="inferred from homology"/>
<dbReference type="FunFam" id="3.10.110.10:FF:000041">
    <property type="entry name" value="Ubiquitin-conjugating enzyme E2 T"/>
    <property type="match status" value="1"/>
</dbReference>
<feature type="domain" description="UBC core" evidence="12">
    <location>
        <begin position="15"/>
        <end position="165"/>
    </location>
</feature>
<dbReference type="GO" id="GO:0005524">
    <property type="term" value="F:ATP binding"/>
    <property type="evidence" value="ECO:0007669"/>
    <property type="project" value="UniProtKB-UniRule"/>
</dbReference>
<evidence type="ECO:0000256" key="2">
    <source>
        <dbReference type="ARBA" id="ARBA00022679"/>
    </source>
</evidence>
<dbReference type="AlphaFoldDB" id="A0A1W4WY07"/>
<dbReference type="InterPro" id="IPR023313">
    <property type="entry name" value="UBQ-conjugating_AS"/>
</dbReference>
<dbReference type="STRING" id="224129.A0A1W4WY07"/>
<evidence type="ECO:0000256" key="5">
    <source>
        <dbReference type="ARBA" id="ARBA00022840"/>
    </source>
</evidence>
<gene>
    <name evidence="14" type="primary">LOC108736856</name>
</gene>
<dbReference type="PROSITE" id="PS00183">
    <property type="entry name" value="UBC_1"/>
    <property type="match status" value="1"/>
</dbReference>
<dbReference type="InParanoid" id="A0A1W4WY07"/>
<evidence type="ECO:0000256" key="1">
    <source>
        <dbReference type="ARBA" id="ARBA00012486"/>
    </source>
</evidence>
<dbReference type="InterPro" id="IPR050113">
    <property type="entry name" value="Ub_conjugating_enzyme"/>
</dbReference>
<keyword evidence="13" id="KW-1185">Reference proteome</keyword>
<name>A0A1W4WY07_AGRPL</name>
<evidence type="ECO:0000256" key="3">
    <source>
        <dbReference type="ARBA" id="ARBA00022741"/>
    </source>
</evidence>
<feature type="active site" description="Glycyl thioester intermediate" evidence="10">
    <location>
        <position position="99"/>
    </location>
</feature>
<dbReference type="SUPFAM" id="SSF54495">
    <property type="entry name" value="UBC-like"/>
    <property type="match status" value="1"/>
</dbReference>
<dbReference type="Gene3D" id="3.10.110.10">
    <property type="entry name" value="Ubiquitin Conjugating Enzyme"/>
    <property type="match status" value="1"/>
</dbReference>
<evidence type="ECO:0000256" key="4">
    <source>
        <dbReference type="ARBA" id="ARBA00022786"/>
    </source>
</evidence>
<keyword evidence="5 11" id="KW-0067">ATP-binding</keyword>
<dbReference type="PANTHER" id="PTHR24067">
    <property type="entry name" value="UBIQUITIN-CONJUGATING ENZYME E2"/>
    <property type="match status" value="1"/>
</dbReference>
<dbReference type="EC" id="2.3.2.23" evidence="1"/>
<dbReference type="PROSITE" id="PS50127">
    <property type="entry name" value="UBC_2"/>
    <property type="match status" value="1"/>
</dbReference>